<protein>
    <submittedName>
        <fullName evidence="2">Uncharacterized protein</fullName>
    </submittedName>
</protein>
<gene>
    <name evidence="2" type="ORF">FC15_GL000563</name>
</gene>
<keyword evidence="3" id="KW-1185">Reference proteome</keyword>
<dbReference type="Proteomes" id="UP000051315">
    <property type="component" value="Unassembled WGS sequence"/>
</dbReference>
<proteinExistence type="predicted"/>
<feature type="transmembrane region" description="Helical" evidence="1">
    <location>
        <begin position="6"/>
        <end position="27"/>
    </location>
</feature>
<evidence type="ECO:0000256" key="1">
    <source>
        <dbReference type="SAM" id="Phobius"/>
    </source>
</evidence>
<organism evidence="2 3">
    <name type="scientific">Lapidilactobacillus concavus DSM 17758</name>
    <dbReference type="NCBI Taxonomy" id="1423735"/>
    <lineage>
        <taxon>Bacteria</taxon>
        <taxon>Bacillati</taxon>
        <taxon>Bacillota</taxon>
        <taxon>Bacilli</taxon>
        <taxon>Lactobacillales</taxon>
        <taxon>Lactobacillaceae</taxon>
        <taxon>Lapidilactobacillus</taxon>
    </lineage>
</organism>
<dbReference type="STRING" id="1423735.FC15_GL000563"/>
<reference evidence="2 3" key="1">
    <citation type="journal article" date="2015" name="Genome Announc.">
        <title>Expanding the biotechnology potential of lactobacilli through comparative genomics of 213 strains and associated genera.</title>
        <authorList>
            <person name="Sun Z."/>
            <person name="Harris H.M."/>
            <person name="McCann A."/>
            <person name="Guo C."/>
            <person name="Argimon S."/>
            <person name="Zhang W."/>
            <person name="Yang X."/>
            <person name="Jeffery I.B."/>
            <person name="Cooney J.C."/>
            <person name="Kagawa T.F."/>
            <person name="Liu W."/>
            <person name="Song Y."/>
            <person name="Salvetti E."/>
            <person name="Wrobel A."/>
            <person name="Rasinkangas P."/>
            <person name="Parkhill J."/>
            <person name="Rea M.C."/>
            <person name="O'Sullivan O."/>
            <person name="Ritari J."/>
            <person name="Douillard F.P."/>
            <person name="Paul Ross R."/>
            <person name="Yang R."/>
            <person name="Briner A.E."/>
            <person name="Felis G.E."/>
            <person name="de Vos W.M."/>
            <person name="Barrangou R."/>
            <person name="Klaenhammer T.R."/>
            <person name="Caufield P.W."/>
            <person name="Cui Y."/>
            <person name="Zhang H."/>
            <person name="O'Toole P.W."/>
        </authorList>
    </citation>
    <scope>NUCLEOTIDE SEQUENCE [LARGE SCALE GENOMIC DNA]</scope>
    <source>
        <strain evidence="2 3">DSM 17758</strain>
    </source>
</reference>
<dbReference type="AlphaFoldDB" id="A0A0R1VST0"/>
<keyword evidence="1" id="KW-1133">Transmembrane helix</keyword>
<evidence type="ECO:0000313" key="2">
    <source>
        <dbReference type="EMBL" id="KRM08495.1"/>
    </source>
</evidence>
<name>A0A0R1VST0_9LACO</name>
<dbReference type="EMBL" id="AZFX01000087">
    <property type="protein sequence ID" value="KRM08495.1"/>
    <property type="molecule type" value="Genomic_DNA"/>
</dbReference>
<accession>A0A0R1VST0</accession>
<keyword evidence="1" id="KW-0812">Transmembrane</keyword>
<comment type="caution">
    <text evidence="2">The sequence shown here is derived from an EMBL/GenBank/DDBJ whole genome shotgun (WGS) entry which is preliminary data.</text>
</comment>
<sequence length="160" mass="18561">MFVMWWSVFGMIIAALVVYVIGHHLWLRFRQISYQKQLDQQIRQVLPNLQAKIPQLIPESLTSSIPVSIWHRDVLIYEYMVQLRNTSSVTITAPALGIELNRAPALKARLIVTECWQRGDRFHFDVAYLINPETLEYVGDMAKIAEVDEAQAKEINNHKE</sequence>
<keyword evidence="1" id="KW-0472">Membrane</keyword>
<evidence type="ECO:0000313" key="3">
    <source>
        <dbReference type="Proteomes" id="UP000051315"/>
    </source>
</evidence>
<dbReference type="PATRIC" id="fig|1423735.3.peg.590"/>